<keyword evidence="2" id="KW-1185">Reference proteome</keyword>
<dbReference type="Proteomes" id="UP001241848">
    <property type="component" value="Unassembled WGS sequence"/>
</dbReference>
<dbReference type="RefSeq" id="WP_305757016.1">
    <property type="nucleotide sequence ID" value="NZ_JAPCKK010000034.1"/>
</dbReference>
<protein>
    <recommendedName>
        <fullName evidence="3">Resolvase/invertase-type recombinase catalytic domain-containing protein</fullName>
    </recommendedName>
</protein>
<evidence type="ECO:0000313" key="2">
    <source>
        <dbReference type="Proteomes" id="UP001241848"/>
    </source>
</evidence>
<dbReference type="EMBL" id="JAPCKK010000034">
    <property type="protein sequence ID" value="MDP4099402.1"/>
    <property type="molecule type" value="Genomic_DNA"/>
</dbReference>
<reference evidence="1 2" key="1">
    <citation type="submission" date="2022-10" db="EMBL/GenBank/DDBJ databases">
        <title>Paenibacillus description and whole genome data of maize root bacterial community.</title>
        <authorList>
            <person name="Marton D."/>
            <person name="Farkas M."/>
            <person name="Cserhati M."/>
        </authorList>
    </citation>
    <scope>NUCLEOTIDE SEQUENCE [LARGE SCALE GENOMIC DNA]</scope>
    <source>
        <strain evidence="1 2">P96</strain>
    </source>
</reference>
<proteinExistence type="predicted"/>
<sequence>MKDATSNLFGATYLRISRDTGENEDTLQNHREMIAEFTNKMASNMKFMKKL</sequence>
<evidence type="ECO:0008006" key="3">
    <source>
        <dbReference type="Google" id="ProtNLM"/>
    </source>
</evidence>
<evidence type="ECO:0000313" key="1">
    <source>
        <dbReference type="EMBL" id="MDP4099402.1"/>
    </source>
</evidence>
<organism evidence="1 2">
    <name type="scientific">Paenibacillus zeirhizosphaerae</name>
    <dbReference type="NCBI Taxonomy" id="2987519"/>
    <lineage>
        <taxon>Bacteria</taxon>
        <taxon>Bacillati</taxon>
        <taxon>Bacillota</taxon>
        <taxon>Bacilli</taxon>
        <taxon>Bacillales</taxon>
        <taxon>Paenibacillaceae</taxon>
        <taxon>Paenibacillus</taxon>
    </lineage>
</organism>
<name>A0ABT9FY54_9BACL</name>
<comment type="caution">
    <text evidence="1">The sequence shown here is derived from an EMBL/GenBank/DDBJ whole genome shotgun (WGS) entry which is preliminary data.</text>
</comment>
<gene>
    <name evidence="1" type="ORF">OIN60_22040</name>
</gene>
<accession>A0ABT9FY54</accession>